<dbReference type="AlphaFoldDB" id="A0A4Y2JWU7"/>
<evidence type="ECO:0000313" key="3">
    <source>
        <dbReference type="Proteomes" id="UP000499080"/>
    </source>
</evidence>
<reference evidence="2 3" key="1">
    <citation type="journal article" date="2019" name="Sci. Rep.">
        <title>Orb-weaving spider Araneus ventricosus genome elucidates the spidroin gene catalogue.</title>
        <authorList>
            <person name="Kono N."/>
            <person name="Nakamura H."/>
            <person name="Ohtoshi R."/>
            <person name="Moran D.A.P."/>
            <person name="Shinohara A."/>
            <person name="Yoshida Y."/>
            <person name="Fujiwara M."/>
            <person name="Mori M."/>
            <person name="Tomita M."/>
            <person name="Arakawa K."/>
        </authorList>
    </citation>
    <scope>NUCLEOTIDE SEQUENCE [LARGE SCALE GENOMIC DNA]</scope>
</reference>
<protein>
    <submittedName>
        <fullName evidence="2">Uncharacterized protein</fullName>
    </submittedName>
</protein>
<evidence type="ECO:0000256" key="1">
    <source>
        <dbReference type="SAM" id="MobiDB-lite"/>
    </source>
</evidence>
<dbReference type="OrthoDB" id="291007at2759"/>
<sequence>MQTRQQSEILRIPKMFKDEVLFWADSLLGELLVATVLGHDFGEIKQGVPELHLQTSRGHREHWLKSCSGNGCVALYVMSKVSVVQVPHCKSRLSEVILNRFMNAELLNIYSINGLLEIGRGGLVVWSRLWSRRAPGSRPDSTEDPPCMGPVAH</sequence>
<keyword evidence="3" id="KW-1185">Reference proteome</keyword>
<organism evidence="2 3">
    <name type="scientific">Araneus ventricosus</name>
    <name type="common">Orbweaver spider</name>
    <name type="synonym">Epeira ventricosa</name>
    <dbReference type="NCBI Taxonomy" id="182803"/>
    <lineage>
        <taxon>Eukaryota</taxon>
        <taxon>Metazoa</taxon>
        <taxon>Ecdysozoa</taxon>
        <taxon>Arthropoda</taxon>
        <taxon>Chelicerata</taxon>
        <taxon>Arachnida</taxon>
        <taxon>Araneae</taxon>
        <taxon>Araneomorphae</taxon>
        <taxon>Entelegynae</taxon>
        <taxon>Araneoidea</taxon>
        <taxon>Araneidae</taxon>
        <taxon>Araneus</taxon>
    </lineage>
</organism>
<feature type="region of interest" description="Disordered" evidence="1">
    <location>
        <begin position="133"/>
        <end position="153"/>
    </location>
</feature>
<comment type="caution">
    <text evidence="2">The sequence shown here is derived from an EMBL/GenBank/DDBJ whole genome shotgun (WGS) entry which is preliminary data.</text>
</comment>
<gene>
    <name evidence="2" type="ORF">AVEN_14306_1</name>
</gene>
<dbReference type="Proteomes" id="UP000499080">
    <property type="component" value="Unassembled WGS sequence"/>
</dbReference>
<name>A0A4Y2JWU7_ARAVE</name>
<evidence type="ECO:0000313" key="2">
    <source>
        <dbReference type="EMBL" id="GBM94771.1"/>
    </source>
</evidence>
<proteinExistence type="predicted"/>
<dbReference type="EMBL" id="BGPR01003998">
    <property type="protein sequence ID" value="GBM94771.1"/>
    <property type="molecule type" value="Genomic_DNA"/>
</dbReference>
<accession>A0A4Y2JWU7</accession>